<name>A0ACC1Y2E0_MELAZ</name>
<evidence type="ECO:0000313" key="2">
    <source>
        <dbReference type="Proteomes" id="UP001164539"/>
    </source>
</evidence>
<organism evidence="1 2">
    <name type="scientific">Melia azedarach</name>
    <name type="common">Chinaberry tree</name>
    <dbReference type="NCBI Taxonomy" id="155640"/>
    <lineage>
        <taxon>Eukaryota</taxon>
        <taxon>Viridiplantae</taxon>
        <taxon>Streptophyta</taxon>
        <taxon>Embryophyta</taxon>
        <taxon>Tracheophyta</taxon>
        <taxon>Spermatophyta</taxon>
        <taxon>Magnoliopsida</taxon>
        <taxon>eudicotyledons</taxon>
        <taxon>Gunneridae</taxon>
        <taxon>Pentapetalae</taxon>
        <taxon>rosids</taxon>
        <taxon>malvids</taxon>
        <taxon>Sapindales</taxon>
        <taxon>Meliaceae</taxon>
        <taxon>Melia</taxon>
    </lineage>
</organism>
<comment type="caution">
    <text evidence="1">The sequence shown here is derived from an EMBL/GenBank/DDBJ whole genome shotgun (WGS) entry which is preliminary data.</text>
</comment>
<dbReference type="Proteomes" id="UP001164539">
    <property type="component" value="Chromosome 5"/>
</dbReference>
<reference evidence="1 2" key="1">
    <citation type="journal article" date="2023" name="Science">
        <title>Complex scaffold remodeling in plant triterpene biosynthesis.</title>
        <authorList>
            <person name="De La Pena R."/>
            <person name="Hodgson H."/>
            <person name="Liu J.C."/>
            <person name="Stephenson M.J."/>
            <person name="Martin A.C."/>
            <person name="Owen C."/>
            <person name="Harkess A."/>
            <person name="Leebens-Mack J."/>
            <person name="Jimenez L.E."/>
            <person name="Osbourn A."/>
            <person name="Sattely E.S."/>
        </authorList>
    </citation>
    <scope>NUCLEOTIDE SEQUENCE [LARGE SCALE GENOMIC DNA]</scope>
    <source>
        <strain evidence="2">cv. JPN11</strain>
        <tissue evidence="1">Leaf</tissue>
    </source>
</reference>
<proteinExistence type="predicted"/>
<gene>
    <name evidence="1" type="ORF">OWV82_009648</name>
</gene>
<keyword evidence="2" id="KW-1185">Reference proteome</keyword>
<sequence length="466" mass="52929">MIYKGIYHFFYQYNPRGPVWKSNLVWGHSTSTDLINWTPHDPAIYPSQPSDINGSWSGSATILPGGKPAILYTGIDKNNRQVQNLARPKNFSDPYLTEWIKTSKNPLIQPPEQIDPSSFRDPSTAWLGPDKKWRVILGSEIEYKGLAVLYRSRDFVHWIKAKHAFHSAKHSGMWECLDFFPVFTNSLKEEGFIDDSGLRYDYGKFYASKSFFDSAKNRRILWGWVNESSSKNDDIKKGWSGLQTIPRSLWLDKSGKQLIQWPISEIERLRGNQVELQSQLLEGGSLLEVTGITTSQADVEISFEISDFKKAEMLEPSWKNPQLLCGQKSASVRGVLGPFGLLVLASKDLQEYTAVFFRIFRSHNNKYAVLMCSDQSRSSLNNNNDKATYGTFLKLDPIHDKLILRSLIDHSIVESFGGGGKACITARVYPTLAINNKAHLYAFNNGTEKVKIKKLRAWSMKKAQIN</sequence>
<protein>
    <submittedName>
        <fullName evidence="1">Beta-fructofuranosidase, insoluble isoenzyme like</fullName>
    </submittedName>
</protein>
<accession>A0ACC1Y2E0</accession>
<dbReference type="EMBL" id="CM051398">
    <property type="protein sequence ID" value="KAJ4717891.1"/>
    <property type="molecule type" value="Genomic_DNA"/>
</dbReference>
<evidence type="ECO:0000313" key="1">
    <source>
        <dbReference type="EMBL" id="KAJ4717891.1"/>
    </source>
</evidence>